<evidence type="ECO:0000313" key="1">
    <source>
        <dbReference type="EMBL" id="MDQ0118443.1"/>
    </source>
</evidence>
<organism evidence="1 2">
    <name type="scientific">Pseudarthrobacter defluvii</name>
    <dbReference type="NCBI Taxonomy" id="410837"/>
    <lineage>
        <taxon>Bacteria</taxon>
        <taxon>Bacillati</taxon>
        <taxon>Actinomycetota</taxon>
        <taxon>Actinomycetes</taxon>
        <taxon>Micrococcales</taxon>
        <taxon>Micrococcaceae</taxon>
        <taxon>Pseudarthrobacter</taxon>
    </lineage>
</organism>
<keyword evidence="2" id="KW-1185">Reference proteome</keyword>
<comment type="caution">
    <text evidence="1">The sequence shown here is derived from an EMBL/GenBank/DDBJ whole genome shotgun (WGS) entry which is preliminary data.</text>
</comment>
<gene>
    <name evidence="1" type="ORF">J2T22_001621</name>
</gene>
<name>A0ABT9UFM9_9MICC</name>
<reference evidence="1 2" key="1">
    <citation type="submission" date="2023-07" db="EMBL/GenBank/DDBJ databases">
        <title>Sorghum-associated microbial communities from plants grown in Nebraska, USA.</title>
        <authorList>
            <person name="Schachtman D."/>
        </authorList>
    </citation>
    <scope>NUCLEOTIDE SEQUENCE [LARGE SCALE GENOMIC DNA]</scope>
    <source>
        <strain evidence="1 2">DS994</strain>
    </source>
</reference>
<protein>
    <submittedName>
        <fullName evidence="1">Uncharacterized protein</fullName>
    </submittedName>
</protein>
<accession>A0ABT9UFM9</accession>
<evidence type="ECO:0000313" key="2">
    <source>
        <dbReference type="Proteomes" id="UP001226389"/>
    </source>
</evidence>
<dbReference type="Proteomes" id="UP001226389">
    <property type="component" value="Unassembled WGS sequence"/>
</dbReference>
<dbReference type="RefSeq" id="WP_307489466.1">
    <property type="nucleotide sequence ID" value="NZ_JAUSSY010000005.1"/>
</dbReference>
<dbReference type="EMBL" id="JAUSSY010000005">
    <property type="protein sequence ID" value="MDQ0118443.1"/>
    <property type="molecule type" value="Genomic_DNA"/>
</dbReference>
<proteinExistence type="predicted"/>
<sequence>MGRFVYQSPTFVLAIEAVKVYSTGCNFDVTWMLRRTDQEDRKWAELNAVFHRPAPQVRDGGIAAASVLLFGVQFPDGTKASSSSLAMYEPKSLDQEPDGPVFEYRPRGGNGGEDDMSANGTIWLWPLPPAGDLRLVAQWTDMGMPESSITLDGSQLRAAAAGSQKYWPEEAHA</sequence>